<evidence type="ECO:0000313" key="2">
    <source>
        <dbReference type="EMBL" id="BDZ37995.1"/>
    </source>
</evidence>
<dbReference type="EMBL" id="AP027728">
    <property type="protein sequence ID" value="BDZ37995.1"/>
    <property type="molecule type" value="Genomic_DNA"/>
</dbReference>
<accession>A0ABN6X1H6</accession>
<reference evidence="3" key="1">
    <citation type="journal article" date="2019" name="Int. J. Syst. Evol. Microbiol.">
        <title>The Global Catalogue of Microorganisms (GCM) 10K type strain sequencing project: providing services to taxonomists for standard genome sequencing and annotation.</title>
        <authorList>
            <consortium name="The Broad Institute Genomics Platform"/>
            <consortium name="The Broad Institute Genome Sequencing Center for Infectious Disease"/>
            <person name="Wu L."/>
            <person name="Ma J."/>
        </authorList>
    </citation>
    <scope>NUCLEOTIDE SEQUENCE [LARGE SCALE GENOMIC DNA]</scope>
    <source>
        <strain evidence="3">NBRC 106310</strain>
    </source>
</reference>
<dbReference type="Proteomes" id="UP001321543">
    <property type="component" value="Chromosome"/>
</dbReference>
<evidence type="ECO:0008006" key="4">
    <source>
        <dbReference type="Google" id="ProtNLM"/>
    </source>
</evidence>
<gene>
    <name evidence="2" type="ORF">GCM10025863_06090</name>
</gene>
<evidence type="ECO:0000256" key="1">
    <source>
        <dbReference type="SAM" id="MobiDB-lite"/>
    </source>
</evidence>
<dbReference type="RefSeq" id="WP_350226500.1">
    <property type="nucleotide sequence ID" value="NZ_AP027728.1"/>
</dbReference>
<dbReference type="Pfam" id="PF22612">
    <property type="entry name" value="GH113"/>
    <property type="match status" value="1"/>
</dbReference>
<dbReference type="InterPro" id="IPR055151">
    <property type="entry name" value="GH113"/>
</dbReference>
<feature type="region of interest" description="Disordered" evidence="1">
    <location>
        <begin position="289"/>
        <end position="336"/>
    </location>
</feature>
<evidence type="ECO:0000313" key="3">
    <source>
        <dbReference type="Proteomes" id="UP001321543"/>
    </source>
</evidence>
<dbReference type="InterPro" id="IPR017853">
    <property type="entry name" value="GH"/>
</dbReference>
<sequence length="336" mass="37517">MSALDEPICGMTWGWVGVRGTWATPAAAASLRAMADHAVTWTAIAFAAEQERTFSTTIDRDLQPTVTDDEIVWAIREAHALGMKVCLKPVVNVHDGTWRAHIGFFDWDVPREPSWSDWFASYSAFILDAARVAEAEGCAMLCVGCEMVRADGQEAHWRRLISAVREVYSGLITYNCDKYQEDHVSWWDAVDVISSSGYYPIDEWETQLDRIEPVIAAAGKPFFFMEAGCPSRTGSAQLPNDWALPGSPSGQEQLDYYRVMFDAVAARPWVGGLMLWDWPAELYSSTRRRGTMTTVHTASRRGSGCASATGRCRRREADDRGPGRRRRPDQHEGPGE</sequence>
<protein>
    <recommendedName>
        <fullName evidence="4">1,4-beta-xylanase</fullName>
    </recommendedName>
</protein>
<dbReference type="Gene3D" id="3.20.20.80">
    <property type="entry name" value="Glycosidases"/>
    <property type="match status" value="1"/>
</dbReference>
<name>A0ABN6X1H6_9MICO</name>
<dbReference type="SUPFAM" id="SSF51445">
    <property type="entry name" value="(Trans)glycosidases"/>
    <property type="match status" value="1"/>
</dbReference>
<keyword evidence="3" id="KW-1185">Reference proteome</keyword>
<organism evidence="2 3">
    <name type="scientific">Microbacterium suwonense</name>
    <dbReference type="NCBI Taxonomy" id="683047"/>
    <lineage>
        <taxon>Bacteria</taxon>
        <taxon>Bacillati</taxon>
        <taxon>Actinomycetota</taxon>
        <taxon>Actinomycetes</taxon>
        <taxon>Micrococcales</taxon>
        <taxon>Microbacteriaceae</taxon>
        <taxon>Microbacterium</taxon>
    </lineage>
</organism>
<proteinExistence type="predicted"/>